<proteinExistence type="predicted"/>
<dbReference type="Proteomes" id="UP000195807">
    <property type="component" value="Chromosome"/>
</dbReference>
<evidence type="ECO:0000259" key="1">
    <source>
        <dbReference type="Pfam" id="PF00535"/>
    </source>
</evidence>
<dbReference type="RefSeq" id="WP_066846573.1">
    <property type="nucleotide sequence ID" value="NZ_CP019602.1"/>
</dbReference>
<dbReference type="PANTHER" id="PTHR43179">
    <property type="entry name" value="RHAMNOSYLTRANSFERASE WBBL"/>
    <property type="match status" value="1"/>
</dbReference>
<dbReference type="CDD" id="cd04186">
    <property type="entry name" value="GT_2_like_c"/>
    <property type="match status" value="1"/>
</dbReference>
<dbReference type="InterPro" id="IPR001173">
    <property type="entry name" value="Glyco_trans_2-like"/>
</dbReference>
<dbReference type="InterPro" id="IPR029044">
    <property type="entry name" value="Nucleotide-diphossugar_trans"/>
</dbReference>
<dbReference type="STRING" id="450378.GCA_001661675_02322"/>
<keyword evidence="3" id="KW-1185">Reference proteome</keyword>
<protein>
    <recommendedName>
        <fullName evidence="1">Glycosyltransferase 2-like domain-containing protein</fullName>
    </recommendedName>
</protein>
<name>A0A1Z1FCZ6_9SPHN</name>
<evidence type="ECO:0000313" key="2">
    <source>
        <dbReference type="EMBL" id="ARU16698.1"/>
    </source>
</evidence>
<accession>A0A1Z1FCZ6</accession>
<dbReference type="PANTHER" id="PTHR43179:SF7">
    <property type="entry name" value="RHAMNOSYLTRANSFERASE WBBL"/>
    <property type="match status" value="1"/>
</dbReference>
<reference evidence="2 3" key="1">
    <citation type="submission" date="2017-01" db="EMBL/GenBank/DDBJ databases">
        <title>Complete genome sequence of esterase-producing bacterium Croceicoccus marinus E4A9.</title>
        <authorList>
            <person name="Wu Y.-H."/>
            <person name="Cheng H."/>
            <person name="Xu L."/>
            <person name="Huo Y.-Y."/>
            <person name="Wang C.-S."/>
            <person name="Xu X.-W."/>
        </authorList>
    </citation>
    <scope>NUCLEOTIDE SEQUENCE [LARGE SCALE GENOMIC DNA]</scope>
    <source>
        <strain evidence="2 3">E4A9</strain>
    </source>
</reference>
<dbReference type="OrthoDB" id="9783791at2"/>
<organism evidence="2 3">
    <name type="scientific">Croceicoccus marinus</name>
    <dbReference type="NCBI Taxonomy" id="450378"/>
    <lineage>
        <taxon>Bacteria</taxon>
        <taxon>Pseudomonadati</taxon>
        <taxon>Pseudomonadota</taxon>
        <taxon>Alphaproteobacteria</taxon>
        <taxon>Sphingomonadales</taxon>
        <taxon>Erythrobacteraceae</taxon>
        <taxon>Croceicoccus</taxon>
    </lineage>
</organism>
<dbReference type="Pfam" id="PF00535">
    <property type="entry name" value="Glycos_transf_2"/>
    <property type="match status" value="1"/>
</dbReference>
<dbReference type="AlphaFoldDB" id="A0A1Z1FCZ6"/>
<evidence type="ECO:0000313" key="3">
    <source>
        <dbReference type="Proteomes" id="UP000195807"/>
    </source>
</evidence>
<dbReference type="EMBL" id="CP019602">
    <property type="protein sequence ID" value="ARU16698.1"/>
    <property type="molecule type" value="Genomic_DNA"/>
</dbReference>
<dbReference type="KEGG" id="cman:A9D14_11555"/>
<sequence length="602" mass="64933">MTRHSNLQSARRIAAIRDALLLVLLRPGRLAGAGWARLCGKRVRARNRLHAAIASLPFAHQRRMQAAALDDFGVLSGVEDDALPGLAVHLHLQPGGRPEQIRRALTSARRQSLAARRILVTAADGAPTDSLDGAVELVAGRFPDRLSGLGAALDAAHGLGIELLVPLAACDALPGDALTAYAAATTASGVPCLLYGDQDEFGPGGGHGRDPWLKPQWDPRLFLSQDYIGHACALPVNAVRADLAAVPPRAGEALYERLLRLTLDPAGPALAVRHVPRVTARTPVGAWLREQESRRVAVARLLDGRATIRAGQYGAVAVEWNLPSPLPRVSIVVATRDRVELLRTCMEGLLEDTDYPNFDIVLVDNDSRDPETLDYMAGIAADPRVQLLRWPHPFNYSAINNHGARHASGEFLCLLNNDVEIVHPDWLTAMVREAVQPGVGAVGARLLYPDRSIQHAGVVIGMGNAAGHAHRGLVEGEAGYFAQAHVARGASAVTAACLLVARTHFDAVGGLDEEGLAVAYNDVDLCLRLRALGLSNIYTPAATLVHHESKSRGLDFAPEHMERYLRELAVFQQRWDSIGHVDAWHHPHLDRASETYVAGFPH</sequence>
<feature type="domain" description="Glycosyltransferase 2-like" evidence="1">
    <location>
        <begin position="330"/>
        <end position="449"/>
    </location>
</feature>
<gene>
    <name evidence="2" type="ORF">A9D14_11555</name>
</gene>
<dbReference type="SUPFAM" id="SSF53448">
    <property type="entry name" value="Nucleotide-diphospho-sugar transferases"/>
    <property type="match status" value="1"/>
</dbReference>
<dbReference type="Gene3D" id="3.90.550.10">
    <property type="entry name" value="Spore Coat Polysaccharide Biosynthesis Protein SpsA, Chain A"/>
    <property type="match status" value="1"/>
</dbReference>